<protein>
    <recommendedName>
        <fullName evidence="4">Tesmin/TSO1-like CXC domain-containing protein</fullName>
    </recommendedName>
</protein>
<organism evidence="1 3">
    <name type="scientific">Didymodactylos carnosus</name>
    <dbReference type="NCBI Taxonomy" id="1234261"/>
    <lineage>
        <taxon>Eukaryota</taxon>
        <taxon>Metazoa</taxon>
        <taxon>Spiralia</taxon>
        <taxon>Gnathifera</taxon>
        <taxon>Rotifera</taxon>
        <taxon>Eurotatoria</taxon>
        <taxon>Bdelloidea</taxon>
        <taxon>Philodinida</taxon>
        <taxon>Philodinidae</taxon>
        <taxon>Didymodactylos</taxon>
    </lineage>
</organism>
<dbReference type="PANTHER" id="PTHR47018:SF3">
    <property type="entry name" value="MYCBP-ASSOCIATED PROTEIN"/>
    <property type="match status" value="1"/>
</dbReference>
<sequence>TCETLLDAIELLRANIKENYYLLKKLHVDQEKLAEFTTNLYNDCVPLLLRNFIGFLTINDRNFNTMKCNYKYHNMLDEDLFRQSRKWLKVASIGYDIISCKNERYITPKHYLLGNEVFRHERSLQLLTILNRFGHTCSYKSLIRLHERIASKQPSSTTLPKTVQPNCFAVKVADNFDLNKETIHGENSMHILNQIIIQNPENQHQLTITSFPSLSTSNVNECPSVECLMPRSPHEDHTYALSEQITYTNVESISSVPQITHINHVAFIDKSFELYLLAYNLTKMWFSKGENRTKLIFGEEHVHVPLLAGFFAIHLVFPLKPIHKITFCSPIDEDPNKLECAELCLRSTKKMFIDSYFQSEAVIVVDEKIYRNCLQAKYDHPIDFQKITIYPGDFHLMKCYMNVIWDVMRQSGIEDLLTYIYKGATLRAILNVSHFNKSLRALKLIYTALSMLITQEFINTLSPLIMTEFQKIMCEIPNDYSNNNKKQDWFQNLIQCIDGVECRRLFDSWKNEKCKQNIKFKFWTFILCEVIEPLISLYMAVRTSNFDARNAAFNNIAPMFFATIHRNYARLSAQHLLDLQTCSKSLFEILSKCFAVRRTTRPFSTIAMDQTIECTINKMGKGHGGISGRFRPELVDIWSKTFTFRTLLSTISNEIAGYENNTNSVDAHIECTPTRLKLDEEDLMLILSKLNYEKLYSCENDHVTQLLSGKLIHDDIVTNICSYKQLGLDSLYKYVNERLVNKTVSIAEPLRAVSILRLRDNDFYEPSTKKVKQIRKNTNNIKNIDDQMRRALLLGEYRQLNLSSIFSYEFAKFPISLCDSNNPLLMNQQSKSIALKFLEEKFSTSFSDKHPIKSINMCSTSNNNSAIIIDGGSLLQTRPVRNSTVYDYASCLLKRKVFDYFLCFDRVDIVFDSNLSGDMKMFTNRHGNDIHKIKYDFTRDSKLPTGKMYDDLLRGGNRANLAAAIVKCWSEQTLVECLPDNKSLVVGGPDKNAITLKKNSPASYLIELESNQVEADTRMMLHINQMMGNNDYDSIVVKSIDTDVVFLCIYYASLIKISMLFVDYSLPQTDKQRYINCTTIQKELIEKYRILPQILLNVYTLSGCDTCSFVRNISKTTFLQTLFNNNGQYNDLDRLKALPTTKDDIKTVEKLIIDCLHNRRRSSQALSSSSQVIQQQILSVDTLRAIMAMNALKQKKKAIAPTLPPTSDALLYHCLRVSRQIQIWKNAMDNYINYPELTDCGFETVNDRLEIKWTSKLPFPNDPGLKTCGKCKGNCHKCNCGQNYQPCTIYCQCSAQVCENRAHAMKQPKNCATTMFTETSVINSLLSDDDDGGVDYSFNSGDEGDKNEDRIEDEDALSYFDLDESGPNYSRTTLLEPTFKQPSIPSTFRSSSKRVKFSFNESGETTDNSSKVTRSYLSASTSQPIRRYSNYNVLDDLTNNWNEDQD</sequence>
<comment type="caution">
    <text evidence="1">The sequence shown here is derived from an EMBL/GenBank/DDBJ whole genome shotgun (WGS) entry which is preliminary data.</text>
</comment>
<keyword evidence="3" id="KW-1185">Reference proteome</keyword>
<reference evidence="1" key="1">
    <citation type="submission" date="2021-02" db="EMBL/GenBank/DDBJ databases">
        <authorList>
            <person name="Nowell W R."/>
        </authorList>
    </citation>
    <scope>NUCLEOTIDE SEQUENCE</scope>
</reference>
<evidence type="ECO:0000313" key="3">
    <source>
        <dbReference type="Proteomes" id="UP000663829"/>
    </source>
</evidence>
<dbReference type="PANTHER" id="PTHR47018">
    <property type="entry name" value="CXC DOMAIN-CONTAINING PROTEIN-RELATED"/>
    <property type="match status" value="1"/>
</dbReference>
<gene>
    <name evidence="1" type="ORF">GPM918_LOCUS21180</name>
    <name evidence="2" type="ORF">SRO942_LOCUS21177</name>
</gene>
<name>A0A814SPD0_9BILA</name>
<proteinExistence type="predicted"/>
<dbReference type="Proteomes" id="UP000681722">
    <property type="component" value="Unassembled WGS sequence"/>
</dbReference>
<dbReference type="Proteomes" id="UP000663829">
    <property type="component" value="Unassembled WGS sequence"/>
</dbReference>
<evidence type="ECO:0000313" key="2">
    <source>
        <dbReference type="EMBL" id="CAF3914559.1"/>
    </source>
</evidence>
<accession>A0A814SPD0</accession>
<evidence type="ECO:0008006" key="4">
    <source>
        <dbReference type="Google" id="ProtNLM"/>
    </source>
</evidence>
<dbReference type="EMBL" id="CAJOBC010006894">
    <property type="protein sequence ID" value="CAF3914559.1"/>
    <property type="molecule type" value="Genomic_DNA"/>
</dbReference>
<evidence type="ECO:0000313" key="1">
    <source>
        <dbReference type="EMBL" id="CAF1150998.1"/>
    </source>
</evidence>
<feature type="non-terminal residue" evidence="1">
    <location>
        <position position="1446"/>
    </location>
</feature>
<dbReference type="EMBL" id="CAJNOQ010006894">
    <property type="protein sequence ID" value="CAF1150998.1"/>
    <property type="molecule type" value="Genomic_DNA"/>
</dbReference>
<dbReference type="OrthoDB" id="10047327at2759"/>